<name>A0ABX6KBR5_SALCS</name>
<dbReference type="Gene3D" id="3.90.1590.10">
    <property type="entry name" value="glutathione-dependent formaldehyde- activating enzyme (gfa)"/>
    <property type="match status" value="1"/>
</dbReference>
<dbReference type="Pfam" id="PF19648">
    <property type="entry name" value="DUF6151"/>
    <property type="match status" value="1"/>
</dbReference>
<dbReference type="InterPro" id="IPR046149">
    <property type="entry name" value="DUF6151"/>
</dbReference>
<dbReference type="Proteomes" id="UP000501408">
    <property type="component" value="Chromosome 2"/>
</dbReference>
<sequence length="201" mass="22735">MTRLNIQCACGQVTGEIIDAQRSQRCVCYCKDCQAFAEKLGYHTELRPGGGTEILQITPAQLRVYRGRDKLSCARLSEKGLYRWYTSCCHTPIANTISAAIPFIGIISSCYHIEGDNEEEIGPVRWYVQGQDARSSIPEKNVHPRFPLSLVIRTALRIGWARLLGHHRPNAFFDRQGQPRGVVYYPQDAMIAKPNKHPHPE</sequence>
<protein>
    <recommendedName>
        <fullName evidence="3">CENP-V/GFA domain-containing protein</fullName>
    </recommendedName>
</protein>
<evidence type="ECO:0000313" key="2">
    <source>
        <dbReference type="Proteomes" id="UP000501408"/>
    </source>
</evidence>
<accession>A0ABX6KBR5</accession>
<dbReference type="EMBL" id="CP050267">
    <property type="protein sequence ID" value="QIR07911.1"/>
    <property type="molecule type" value="Genomic_DNA"/>
</dbReference>
<reference evidence="1 2" key="1">
    <citation type="submission" date="2020-03" db="EMBL/GenBank/DDBJ databases">
        <title>Genome mining reveals the biosynthetic pathways of PHA and ectoines of the halophilic strain Salinivibrio costicola M318 isolated from fermented shrimp paste.</title>
        <authorList>
            <person name="Doan T.V."/>
            <person name="Tran L.T."/>
            <person name="Trieu T.A."/>
            <person name="Nguyen Q.V."/>
            <person name="Quach T.N."/>
            <person name="Phi T.Q."/>
            <person name="Kumar S."/>
        </authorList>
    </citation>
    <scope>NUCLEOTIDE SEQUENCE [LARGE SCALE GENOMIC DNA]</scope>
    <source>
        <strain evidence="1 2">M318</strain>
    </source>
</reference>
<evidence type="ECO:0008006" key="3">
    <source>
        <dbReference type="Google" id="ProtNLM"/>
    </source>
</evidence>
<keyword evidence="2" id="KW-1185">Reference proteome</keyword>
<proteinExistence type="predicted"/>
<organism evidence="1 2">
    <name type="scientific">Salinivibrio costicola</name>
    <name type="common">Vibrio costicola</name>
    <dbReference type="NCBI Taxonomy" id="51367"/>
    <lineage>
        <taxon>Bacteria</taxon>
        <taxon>Pseudomonadati</taxon>
        <taxon>Pseudomonadota</taxon>
        <taxon>Gammaproteobacteria</taxon>
        <taxon>Vibrionales</taxon>
        <taxon>Vibrionaceae</taxon>
        <taxon>Salinivibrio</taxon>
    </lineage>
</organism>
<evidence type="ECO:0000313" key="1">
    <source>
        <dbReference type="EMBL" id="QIR07911.1"/>
    </source>
</evidence>
<gene>
    <name evidence="1" type="ORF">HBA18_16140</name>
</gene>
<dbReference type="RefSeq" id="WP_167315394.1">
    <property type="nucleotide sequence ID" value="NZ_CP050267.1"/>
</dbReference>